<dbReference type="Proteomes" id="UP001589575">
    <property type="component" value="Unassembled WGS sequence"/>
</dbReference>
<evidence type="ECO:0000313" key="3">
    <source>
        <dbReference type="Proteomes" id="UP001589575"/>
    </source>
</evidence>
<evidence type="ECO:0000256" key="1">
    <source>
        <dbReference type="SAM" id="MobiDB-lite"/>
    </source>
</evidence>
<accession>A0ABV5G093</accession>
<sequence length="65" mass="6329">MQAPGTSPTPRRRRRTAIAASAGPARHPPAPGSARPSPPGSPAPPCQRIPAAARGTSPVTGGSGA</sequence>
<feature type="compositionally biased region" description="Pro residues" evidence="1">
    <location>
        <begin position="26"/>
        <end position="47"/>
    </location>
</feature>
<keyword evidence="3" id="KW-1185">Reference proteome</keyword>
<organism evidence="2 3">
    <name type="scientific">Citricoccus parietis</name>
    <dbReference type="NCBI Taxonomy" id="592307"/>
    <lineage>
        <taxon>Bacteria</taxon>
        <taxon>Bacillati</taxon>
        <taxon>Actinomycetota</taxon>
        <taxon>Actinomycetes</taxon>
        <taxon>Micrococcales</taxon>
        <taxon>Micrococcaceae</taxon>
        <taxon>Citricoccus</taxon>
    </lineage>
</organism>
<proteinExistence type="predicted"/>
<comment type="caution">
    <text evidence="2">The sequence shown here is derived from an EMBL/GenBank/DDBJ whole genome shotgun (WGS) entry which is preliminary data.</text>
</comment>
<evidence type="ECO:0000313" key="2">
    <source>
        <dbReference type="EMBL" id="MFB9072356.1"/>
    </source>
</evidence>
<feature type="region of interest" description="Disordered" evidence="1">
    <location>
        <begin position="1"/>
        <end position="65"/>
    </location>
</feature>
<dbReference type="EMBL" id="JBHMFI010000001">
    <property type="protein sequence ID" value="MFB9072356.1"/>
    <property type="molecule type" value="Genomic_DNA"/>
</dbReference>
<name>A0ABV5G093_9MICC</name>
<gene>
    <name evidence="2" type="ORF">ACFFX0_14580</name>
</gene>
<reference evidence="2 3" key="1">
    <citation type="submission" date="2024-09" db="EMBL/GenBank/DDBJ databases">
        <authorList>
            <person name="Sun Q."/>
            <person name="Mori K."/>
        </authorList>
    </citation>
    <scope>NUCLEOTIDE SEQUENCE [LARGE SCALE GENOMIC DNA]</scope>
    <source>
        <strain evidence="2 3">CCM 7609</strain>
    </source>
</reference>
<protein>
    <submittedName>
        <fullName evidence="2">Uncharacterized protein</fullName>
    </submittedName>
</protein>